<evidence type="ECO:0000256" key="1">
    <source>
        <dbReference type="SAM" id="MobiDB-lite"/>
    </source>
</evidence>
<feature type="compositionally biased region" description="Polar residues" evidence="1">
    <location>
        <begin position="67"/>
        <end position="83"/>
    </location>
</feature>
<dbReference type="KEGG" id="ache:ACHE_41159S"/>
<dbReference type="EMBL" id="AP024419">
    <property type="protein sequence ID" value="BCR88595.1"/>
    <property type="molecule type" value="Genomic_DNA"/>
</dbReference>
<keyword evidence="3" id="KW-1185">Reference proteome</keyword>
<dbReference type="GeneID" id="66982953"/>
<evidence type="ECO:0000313" key="2">
    <source>
        <dbReference type="EMBL" id="BCR88595.1"/>
    </source>
</evidence>
<proteinExistence type="predicted"/>
<feature type="region of interest" description="Disordered" evidence="1">
    <location>
        <begin position="1"/>
        <end position="127"/>
    </location>
</feature>
<name>A0A7R7ZN75_ASPCH</name>
<reference evidence="2" key="1">
    <citation type="submission" date="2021-01" db="EMBL/GenBank/DDBJ databases">
        <authorList>
            <consortium name="Aspergillus chevalieri M1 genome sequencing consortium"/>
            <person name="Kazuki M."/>
            <person name="Futagami T."/>
        </authorList>
    </citation>
    <scope>NUCLEOTIDE SEQUENCE</scope>
    <source>
        <strain evidence="2">M1</strain>
    </source>
</reference>
<evidence type="ECO:0000313" key="3">
    <source>
        <dbReference type="Proteomes" id="UP000637239"/>
    </source>
</evidence>
<gene>
    <name evidence="2" type="ORF">ACHE_41159S</name>
</gene>
<sequence>MGDVRQPAPVLLRPGHTDPDQQRSSSRVVNVPWINKVFSRQKSEPSPLPLAHVNQDSSFPENIRPGHSSQTLQNNNVGFQDSVPNRYRNKPDINDRDENPRQPISNYSSLLSITDSRQTAHTRPKEDMAKTLKPMLDKDASSILICWGEKERCHIVPVIIANSADEVTAWREISRAFYAFKGSWRRYIPAFGVKQVDVVEISIAGRKLEMNNRSTSNIEYYPMGSRTRRSRRK</sequence>
<reference evidence="2" key="2">
    <citation type="submission" date="2021-02" db="EMBL/GenBank/DDBJ databases">
        <title>Aspergillus chevalieri M1 genome sequence.</title>
        <authorList>
            <person name="Kadooka C."/>
            <person name="Mori K."/>
            <person name="Futagami T."/>
        </authorList>
    </citation>
    <scope>NUCLEOTIDE SEQUENCE</scope>
    <source>
        <strain evidence="2">M1</strain>
    </source>
</reference>
<feature type="compositionally biased region" description="Basic and acidic residues" evidence="1">
    <location>
        <begin position="89"/>
        <end position="100"/>
    </location>
</feature>
<feature type="compositionally biased region" description="Polar residues" evidence="1">
    <location>
        <begin position="102"/>
        <end position="121"/>
    </location>
</feature>
<dbReference type="AlphaFoldDB" id="A0A7R7ZN75"/>
<dbReference type="Proteomes" id="UP000637239">
    <property type="component" value="Chromosome 4"/>
</dbReference>
<dbReference type="RefSeq" id="XP_043137117.1">
    <property type="nucleotide sequence ID" value="XM_043279438.1"/>
</dbReference>
<accession>A0A7R7ZN75</accession>
<organism evidence="2 3">
    <name type="scientific">Aspergillus chevalieri</name>
    <name type="common">Eurotium chevalieri</name>
    <dbReference type="NCBI Taxonomy" id="182096"/>
    <lineage>
        <taxon>Eukaryota</taxon>
        <taxon>Fungi</taxon>
        <taxon>Dikarya</taxon>
        <taxon>Ascomycota</taxon>
        <taxon>Pezizomycotina</taxon>
        <taxon>Eurotiomycetes</taxon>
        <taxon>Eurotiomycetidae</taxon>
        <taxon>Eurotiales</taxon>
        <taxon>Aspergillaceae</taxon>
        <taxon>Aspergillus</taxon>
        <taxon>Aspergillus subgen. Aspergillus</taxon>
    </lineage>
</organism>
<protein>
    <submittedName>
        <fullName evidence="2">Uncharacterized protein</fullName>
    </submittedName>
</protein>